<sequence>MIAGKIQNVTTAGLPPVMIDAIAQALAANPAQKAPGGYVLGERLLMNVMCFTTQAAQEKRAELHQDYIDIQILLEGAEQVRYGFAGSERACGEWHKEDDYQLCARIEAEQRLFMEPGMFVVFMPGEPHKPGCCVGDAADIKKVVLKLHRSALEA</sequence>
<accession>A0A2T7B0Z7</accession>
<dbReference type="InterPro" id="IPR049827">
    <property type="entry name" value="NanQ"/>
</dbReference>
<dbReference type="SUPFAM" id="SSF51197">
    <property type="entry name" value="Clavaminate synthase-like"/>
    <property type="match status" value="1"/>
</dbReference>
<dbReference type="PANTHER" id="PTHR34986:SF5">
    <property type="entry name" value="N-ACETYLNEURAMINATE ANOMERASE NANQ"/>
    <property type="match status" value="1"/>
</dbReference>
<dbReference type="NCBIfam" id="TIGR00022">
    <property type="entry name" value="YhcH/YjgK/YiaL family protein"/>
    <property type="match status" value="1"/>
</dbReference>
<dbReference type="RefSeq" id="WP_075199399.1">
    <property type="nucleotide sequence ID" value="NZ_CP187984.1"/>
</dbReference>
<dbReference type="OrthoDB" id="6196468at2"/>
<organism evidence="1">
    <name type="scientific">Cronobacter turicensis</name>
    <dbReference type="NCBI Taxonomy" id="413502"/>
    <lineage>
        <taxon>Bacteria</taxon>
        <taxon>Pseudomonadati</taxon>
        <taxon>Pseudomonadota</taxon>
        <taxon>Gammaproteobacteria</taxon>
        <taxon>Enterobacterales</taxon>
        <taxon>Enterobacteriaceae</taxon>
        <taxon>Cronobacter</taxon>
    </lineage>
</organism>
<dbReference type="InterPro" id="IPR037012">
    <property type="entry name" value="NanQ/TabA/YiaL_sf"/>
</dbReference>
<comment type="caution">
    <text evidence="1">The sequence shown here is derived from an EMBL/GenBank/DDBJ whole genome shotgun (WGS) entry which is preliminary data.</text>
</comment>
<dbReference type="EMBL" id="MSAG01000032">
    <property type="protein sequence ID" value="PUX18821.1"/>
    <property type="molecule type" value="Genomic_DNA"/>
</dbReference>
<reference evidence="1" key="1">
    <citation type="submission" date="2016-12" db="EMBL/GenBank/DDBJ databases">
        <title>Analysis of the Molecular Diversity Among Cronobacter Species Isolated from Filth Flies Using a Pan Genomic DNA Microarray.</title>
        <authorList>
            <person name="Pava-Ripoll M."/>
            <person name="Tall B."/>
            <person name="Farber J."/>
            <person name="Fanning S."/>
            <person name="Lehner A."/>
            <person name="Stephan R."/>
            <person name="Pagotto F."/>
            <person name="Iverson C."/>
            <person name="Ziobro G."/>
            <person name="Miller A."/>
            <person name="Pearson R."/>
            <person name="Yan Q."/>
            <person name="Kim M."/>
            <person name="Jeong S."/>
            <person name="Park J."/>
            <person name="Jun S."/>
            <person name="Choi H."/>
            <person name="Chung T."/>
            <person name="Yoo Y."/>
            <person name="Park E."/>
            <person name="Hwang S."/>
            <person name="Lee B."/>
            <person name="Sathyamoorthy V."/>
            <person name="Carter L."/>
            <person name="Mammel M."/>
            <person name="Jackson S."/>
            <person name="Kothary M."/>
            <person name="Patel I."/>
            <person name="Grim C."/>
            <person name="Gopinath G."/>
            <person name="Gangiredla J."/>
            <person name="Chase H."/>
        </authorList>
    </citation>
    <scope>NUCLEOTIDE SEQUENCE [LARGE SCALE GENOMIC DNA]</scope>
    <source>
        <strain evidence="1">MOD1-Sh41s</strain>
    </source>
</reference>
<name>A0A2T7B0Z7_9ENTR</name>
<dbReference type="Gene3D" id="2.60.120.370">
    <property type="entry name" value="YhcH/YjgK/YiaL"/>
    <property type="match status" value="1"/>
</dbReference>
<proteinExistence type="predicted"/>
<dbReference type="PANTHER" id="PTHR34986">
    <property type="entry name" value="EVOLVED BETA-GALACTOSIDASE SUBUNIT BETA"/>
    <property type="match status" value="1"/>
</dbReference>
<dbReference type="GO" id="GO:0005829">
    <property type="term" value="C:cytosol"/>
    <property type="evidence" value="ECO:0007669"/>
    <property type="project" value="TreeGrafter"/>
</dbReference>
<dbReference type="InterPro" id="IPR004375">
    <property type="entry name" value="NanQ/TabA/YiaL"/>
</dbReference>
<protein>
    <submittedName>
        <fullName evidence="1">YhcH/YjgK/YiaL family protein</fullName>
    </submittedName>
</protein>
<dbReference type="NCBIfam" id="NF040884">
    <property type="entry name" value="acetylneur_anom"/>
    <property type="match status" value="1"/>
</dbReference>
<evidence type="ECO:0000313" key="1">
    <source>
        <dbReference type="EMBL" id="PUX18821.1"/>
    </source>
</evidence>
<dbReference type="AlphaFoldDB" id="A0A2T7B0Z7"/>
<gene>
    <name evidence="1" type="ORF">BS411_18650</name>
</gene>
<dbReference type="Pfam" id="PF04074">
    <property type="entry name" value="DUF386"/>
    <property type="match status" value="1"/>
</dbReference>